<keyword evidence="2" id="KW-1185">Reference proteome</keyword>
<proteinExistence type="predicted"/>
<dbReference type="PANTHER" id="PTHR32100">
    <property type="entry name" value="OMEGA-6 FATTY ACID DESATURASE, CHLOROPLASTIC"/>
    <property type="match status" value="1"/>
</dbReference>
<dbReference type="EMBL" id="JARIHO010000021">
    <property type="protein sequence ID" value="KAJ7346333.1"/>
    <property type="molecule type" value="Genomic_DNA"/>
</dbReference>
<reference evidence="1" key="1">
    <citation type="submission" date="2023-03" db="EMBL/GenBank/DDBJ databases">
        <title>Massive genome expansion in bonnet fungi (Mycena s.s.) driven by repeated elements and novel gene families across ecological guilds.</title>
        <authorList>
            <consortium name="Lawrence Berkeley National Laboratory"/>
            <person name="Harder C.B."/>
            <person name="Miyauchi S."/>
            <person name="Viragh M."/>
            <person name="Kuo A."/>
            <person name="Thoen E."/>
            <person name="Andreopoulos B."/>
            <person name="Lu D."/>
            <person name="Skrede I."/>
            <person name="Drula E."/>
            <person name="Henrissat B."/>
            <person name="Morin E."/>
            <person name="Kohler A."/>
            <person name="Barry K."/>
            <person name="LaButti K."/>
            <person name="Morin E."/>
            <person name="Salamov A."/>
            <person name="Lipzen A."/>
            <person name="Mereny Z."/>
            <person name="Hegedus B."/>
            <person name="Baldrian P."/>
            <person name="Stursova M."/>
            <person name="Weitz H."/>
            <person name="Taylor A."/>
            <person name="Grigoriev I.V."/>
            <person name="Nagy L.G."/>
            <person name="Martin F."/>
            <person name="Kauserud H."/>
        </authorList>
    </citation>
    <scope>NUCLEOTIDE SEQUENCE</scope>
    <source>
        <strain evidence="1">CBHHK002</strain>
    </source>
</reference>
<dbReference type="InterPro" id="IPR012171">
    <property type="entry name" value="Fatty_acid_desaturase"/>
</dbReference>
<accession>A0AAD7EQI2</accession>
<sequence length="287" mass="32451">MVSDAISDFPDVRMNTTREAFGWMDRHRRRVVALLRPSPRQKRQISKSKPALEMKTGSRPRVWLGPSAQNFGALVPGQVLILHSGTGHFAMDNIILSRKVINSGLLRQFITSGRLRPQLQIVPRFVGPNIDHKVQWSIKEIRAAIPARGFQRHIWLSLVHHSLSATMITYLHHTDPVIPHFRAKEWNFQRGATATRGIMSSIICRSINHGKEATEALKAFIGEYYTFSDKPVFQALWDSYNRCSFVDDEGRTRVVVEKGALDETGLSGDIVLYRDKKGQSVVKTGAQ</sequence>
<gene>
    <name evidence="1" type="ORF">DFH08DRAFT_1008474</name>
</gene>
<dbReference type="Proteomes" id="UP001218218">
    <property type="component" value="Unassembled WGS sequence"/>
</dbReference>
<comment type="caution">
    <text evidence="1">The sequence shown here is derived from an EMBL/GenBank/DDBJ whole genome shotgun (WGS) entry which is preliminary data.</text>
</comment>
<name>A0AAD7EQI2_9AGAR</name>
<evidence type="ECO:0000313" key="2">
    <source>
        <dbReference type="Proteomes" id="UP001218218"/>
    </source>
</evidence>
<dbReference type="GO" id="GO:0016491">
    <property type="term" value="F:oxidoreductase activity"/>
    <property type="evidence" value="ECO:0007669"/>
    <property type="project" value="InterPro"/>
</dbReference>
<dbReference type="AlphaFoldDB" id="A0AAD7EQI2"/>
<protein>
    <submittedName>
        <fullName evidence="1">Uncharacterized protein</fullName>
    </submittedName>
</protein>
<organism evidence="1 2">
    <name type="scientific">Mycena albidolilacea</name>
    <dbReference type="NCBI Taxonomy" id="1033008"/>
    <lineage>
        <taxon>Eukaryota</taxon>
        <taxon>Fungi</taxon>
        <taxon>Dikarya</taxon>
        <taxon>Basidiomycota</taxon>
        <taxon>Agaricomycotina</taxon>
        <taxon>Agaricomycetes</taxon>
        <taxon>Agaricomycetidae</taxon>
        <taxon>Agaricales</taxon>
        <taxon>Marasmiineae</taxon>
        <taxon>Mycenaceae</taxon>
        <taxon>Mycena</taxon>
    </lineage>
</organism>
<evidence type="ECO:0000313" key="1">
    <source>
        <dbReference type="EMBL" id="KAJ7346333.1"/>
    </source>
</evidence>